<dbReference type="Proteomes" id="UP000641588">
    <property type="component" value="Unassembled WGS sequence"/>
</dbReference>
<dbReference type="SUPFAM" id="SSF50939">
    <property type="entry name" value="Sialidases"/>
    <property type="match status" value="1"/>
</dbReference>
<proteinExistence type="predicted"/>
<name>A0A972GKZ1_9BACL</name>
<evidence type="ECO:0000259" key="1">
    <source>
        <dbReference type="Pfam" id="PF13088"/>
    </source>
</evidence>
<dbReference type="AlphaFoldDB" id="A0A972GKZ1"/>
<evidence type="ECO:0000313" key="3">
    <source>
        <dbReference type="Proteomes" id="UP000641588"/>
    </source>
</evidence>
<organism evidence="2 3">
    <name type="scientific">Paenibacillus foliorum</name>
    <dbReference type="NCBI Taxonomy" id="2654974"/>
    <lineage>
        <taxon>Bacteria</taxon>
        <taxon>Bacillati</taxon>
        <taxon>Bacillota</taxon>
        <taxon>Bacilli</taxon>
        <taxon>Bacillales</taxon>
        <taxon>Paenibacillaceae</taxon>
        <taxon>Paenibacillus</taxon>
    </lineage>
</organism>
<dbReference type="Gene3D" id="2.120.10.10">
    <property type="match status" value="1"/>
</dbReference>
<dbReference type="InterPro" id="IPR036278">
    <property type="entry name" value="Sialidase_sf"/>
</dbReference>
<accession>A0A972GKZ1</accession>
<comment type="caution">
    <text evidence="2">The sequence shown here is derived from an EMBL/GenBank/DDBJ whole genome shotgun (WGS) entry which is preliminary data.</text>
</comment>
<dbReference type="PANTHER" id="PTHR43752">
    <property type="entry name" value="BNR/ASP-BOX REPEAT FAMILY PROTEIN"/>
    <property type="match status" value="1"/>
</dbReference>
<sequence length="349" mass="39078">MEHVVLYRNDNEFSSWPFNAGMWKISENNILVGFMNMPCDYTNTKHLMHRRVEFFGRIAAVRSTDGGRTWGVAETVADNLEVNEQLQFGKEPTIEPHDFSDPNTLLCCWTTPNSGAPDAKAWVKLSKDAGLTWGPAVLLPFCNIPRFQGRSSYLVRPDGVILLFLTAKPQHNNYDRPVVYGSFDGGVRWTLLSYMPDSNEYRVICPSPIMLKDGTIIVGVRCKSSMEAAWGEVYASEDGGLTWQLRSRINEHGDTVHLTLLEDGRIFAVYGYRIPAYGIRAKISEDGGRTWGPELMLRDDGGNRDLGYPRATEVGKGEILATYYFNSKDDPIQMNGGGVRHIAGTILKV</sequence>
<keyword evidence="3" id="KW-1185">Reference proteome</keyword>
<dbReference type="Pfam" id="PF13088">
    <property type="entry name" value="BNR_2"/>
    <property type="match status" value="1"/>
</dbReference>
<dbReference type="EMBL" id="WHOD01000005">
    <property type="protein sequence ID" value="NOU91940.1"/>
    <property type="molecule type" value="Genomic_DNA"/>
</dbReference>
<dbReference type="PANTHER" id="PTHR43752:SF2">
    <property type="entry name" value="BNR_ASP-BOX REPEAT FAMILY PROTEIN"/>
    <property type="match status" value="1"/>
</dbReference>
<dbReference type="InterPro" id="IPR011040">
    <property type="entry name" value="Sialidase"/>
</dbReference>
<feature type="domain" description="Sialidase" evidence="1">
    <location>
        <begin position="104"/>
        <end position="293"/>
    </location>
</feature>
<dbReference type="CDD" id="cd15482">
    <property type="entry name" value="Sialidase_non-viral"/>
    <property type="match status" value="1"/>
</dbReference>
<reference evidence="2" key="1">
    <citation type="submission" date="2019-10" db="EMBL/GenBank/DDBJ databases">
        <title>Description of Paenibacillus glebae sp. nov.</title>
        <authorList>
            <person name="Carlier A."/>
            <person name="Qi S."/>
        </authorList>
    </citation>
    <scope>NUCLEOTIDE SEQUENCE</scope>
    <source>
        <strain evidence="2">LMG 31456</strain>
    </source>
</reference>
<protein>
    <submittedName>
        <fullName evidence="2">Exo-alpha-sialidase</fullName>
    </submittedName>
</protein>
<gene>
    <name evidence="2" type="ORF">GC093_01640</name>
</gene>
<evidence type="ECO:0000313" key="2">
    <source>
        <dbReference type="EMBL" id="NOU91940.1"/>
    </source>
</evidence>